<organism evidence="1">
    <name type="scientific">uncultured Rubrobacteraceae bacterium</name>
    <dbReference type="NCBI Taxonomy" id="349277"/>
    <lineage>
        <taxon>Bacteria</taxon>
        <taxon>Bacillati</taxon>
        <taxon>Actinomycetota</taxon>
        <taxon>Rubrobacteria</taxon>
        <taxon>Rubrobacterales</taxon>
        <taxon>Rubrobacteraceae</taxon>
        <taxon>environmental samples</taxon>
    </lineage>
</organism>
<protein>
    <submittedName>
        <fullName evidence="1">Uncharacterized protein</fullName>
    </submittedName>
</protein>
<sequence>ETALAALSRVYRDLHNPDDDSLPVGVAGL</sequence>
<proteinExistence type="predicted"/>
<feature type="non-terminal residue" evidence="1">
    <location>
        <position position="1"/>
    </location>
</feature>
<evidence type="ECO:0000313" key="1">
    <source>
        <dbReference type="EMBL" id="CAA9430790.1"/>
    </source>
</evidence>
<reference evidence="1" key="1">
    <citation type="submission" date="2020-02" db="EMBL/GenBank/DDBJ databases">
        <authorList>
            <person name="Meier V. D."/>
        </authorList>
    </citation>
    <scope>NUCLEOTIDE SEQUENCE</scope>
    <source>
        <strain evidence="1">AVDCRST_MAG03</strain>
    </source>
</reference>
<accession>A0A6J4Q354</accession>
<dbReference type="EMBL" id="CADCUT010000196">
    <property type="protein sequence ID" value="CAA9430790.1"/>
    <property type="molecule type" value="Genomic_DNA"/>
</dbReference>
<gene>
    <name evidence="1" type="ORF">AVDCRST_MAG03-3229</name>
</gene>
<name>A0A6J4Q354_9ACTN</name>
<dbReference type="AlphaFoldDB" id="A0A6J4Q354"/>
<feature type="non-terminal residue" evidence="1">
    <location>
        <position position="29"/>
    </location>
</feature>